<dbReference type="EMBL" id="JBFOLK010000003">
    <property type="protein sequence ID" value="KAL2524494.1"/>
    <property type="molecule type" value="Genomic_DNA"/>
</dbReference>
<protein>
    <recommendedName>
        <fullName evidence="4">Reverse transcriptase domain-containing protein</fullName>
    </recommendedName>
</protein>
<dbReference type="Proteomes" id="UP001604336">
    <property type="component" value="Unassembled WGS sequence"/>
</dbReference>
<comment type="caution">
    <text evidence="2">The sequence shown here is derived from an EMBL/GenBank/DDBJ whole genome shotgun (WGS) entry which is preliminary data.</text>
</comment>
<proteinExistence type="predicted"/>
<sequence length="180" mass="20701">MTCSECGLQGHNKRCHLRPDTPSDEWYNAPLDPVKNEMETPLGTRTKVSIGNNWLCNTFNINLLTIFFSSFHLVPIRDNEGPSSQPQQKHTMCQLIPIPKVVMRGLRKGPTTTSIHVERRNEIGNTIMPDVRMEETDISPMVEKFERFIDNEAATRRSARANERRNYNTRSSCFVPPRSR</sequence>
<keyword evidence="3" id="KW-1185">Reference proteome</keyword>
<evidence type="ECO:0000256" key="1">
    <source>
        <dbReference type="SAM" id="MobiDB-lite"/>
    </source>
</evidence>
<name>A0ABD1UHI8_9LAMI</name>
<feature type="region of interest" description="Disordered" evidence="1">
    <location>
        <begin position="157"/>
        <end position="180"/>
    </location>
</feature>
<organism evidence="2 3">
    <name type="scientific">Abeliophyllum distichum</name>
    <dbReference type="NCBI Taxonomy" id="126358"/>
    <lineage>
        <taxon>Eukaryota</taxon>
        <taxon>Viridiplantae</taxon>
        <taxon>Streptophyta</taxon>
        <taxon>Embryophyta</taxon>
        <taxon>Tracheophyta</taxon>
        <taxon>Spermatophyta</taxon>
        <taxon>Magnoliopsida</taxon>
        <taxon>eudicotyledons</taxon>
        <taxon>Gunneridae</taxon>
        <taxon>Pentapetalae</taxon>
        <taxon>asterids</taxon>
        <taxon>lamiids</taxon>
        <taxon>Lamiales</taxon>
        <taxon>Oleaceae</taxon>
        <taxon>Forsythieae</taxon>
        <taxon>Abeliophyllum</taxon>
    </lineage>
</organism>
<reference evidence="3" key="1">
    <citation type="submission" date="2024-07" db="EMBL/GenBank/DDBJ databases">
        <title>Two chromosome-level genome assemblies of Korean endemic species Abeliophyllum distichum and Forsythia ovata (Oleaceae).</title>
        <authorList>
            <person name="Jang H."/>
        </authorList>
    </citation>
    <scope>NUCLEOTIDE SEQUENCE [LARGE SCALE GENOMIC DNA]</scope>
</reference>
<evidence type="ECO:0008006" key="4">
    <source>
        <dbReference type="Google" id="ProtNLM"/>
    </source>
</evidence>
<dbReference type="AlphaFoldDB" id="A0ABD1UHI8"/>
<gene>
    <name evidence="2" type="ORF">Adt_09548</name>
</gene>
<accession>A0ABD1UHI8</accession>
<evidence type="ECO:0000313" key="3">
    <source>
        <dbReference type="Proteomes" id="UP001604336"/>
    </source>
</evidence>
<evidence type="ECO:0000313" key="2">
    <source>
        <dbReference type="EMBL" id="KAL2524494.1"/>
    </source>
</evidence>
<feature type="compositionally biased region" description="Basic and acidic residues" evidence="1">
    <location>
        <begin position="157"/>
        <end position="166"/>
    </location>
</feature>